<proteinExistence type="predicted"/>
<organism evidence="1 2">
    <name type="scientific">Candidatus Nitrosocosmicus oleophilus</name>
    <dbReference type="NCBI Taxonomy" id="1353260"/>
    <lineage>
        <taxon>Archaea</taxon>
        <taxon>Nitrososphaerota</taxon>
        <taxon>Nitrososphaeria</taxon>
        <taxon>Nitrososphaerales</taxon>
        <taxon>Nitrososphaeraceae</taxon>
        <taxon>Candidatus Nitrosocosmicus</taxon>
    </lineage>
</organism>
<accession>A0A654LW80</accession>
<sequence>MAFIGAVIISAIASLTAVSFIRTRSKNKSETNLHIFLIGEIISIIGFEKLID</sequence>
<name>A0A654LW80_9ARCH</name>
<evidence type="ECO:0000313" key="2">
    <source>
        <dbReference type="Proteomes" id="UP000058925"/>
    </source>
</evidence>
<dbReference type="RefSeq" id="WP_196817216.1">
    <property type="nucleotide sequence ID" value="NZ_CP012850.1"/>
</dbReference>
<dbReference type="Proteomes" id="UP000058925">
    <property type="component" value="Chromosome"/>
</dbReference>
<dbReference type="GeneID" id="60420547"/>
<dbReference type="AlphaFoldDB" id="A0A654LW80"/>
<dbReference type="EMBL" id="CP012850">
    <property type="protein sequence ID" value="ALI34583.1"/>
    <property type="molecule type" value="Genomic_DNA"/>
</dbReference>
<evidence type="ECO:0000313" key="1">
    <source>
        <dbReference type="EMBL" id="ALI34583.1"/>
    </source>
</evidence>
<keyword evidence="2" id="KW-1185">Reference proteome</keyword>
<gene>
    <name evidence="1" type="ORF">NMY3_00369</name>
</gene>
<dbReference type="KEGG" id="taa:NMY3_00369"/>
<reference evidence="2" key="1">
    <citation type="submission" date="2015-10" db="EMBL/GenBank/DDBJ databases">
        <title>Niche specialization of a soil ammonia-oxidizing archaeon, Candidatus Nitrosocosmicus oleophilus.</title>
        <authorList>
            <person name="Jung M.-Y."/>
            <person name="Rhee S.-K."/>
        </authorList>
    </citation>
    <scope>NUCLEOTIDE SEQUENCE [LARGE SCALE GENOMIC DNA]</scope>
    <source>
        <strain evidence="2">MY3</strain>
    </source>
</reference>
<protein>
    <submittedName>
        <fullName evidence="1">Uncharacterized protein</fullName>
    </submittedName>
</protein>